<organism evidence="3 4">
    <name type="scientific">Brassica carinata</name>
    <name type="common">Ethiopian mustard</name>
    <name type="synonym">Abyssinian cabbage</name>
    <dbReference type="NCBI Taxonomy" id="52824"/>
    <lineage>
        <taxon>Eukaryota</taxon>
        <taxon>Viridiplantae</taxon>
        <taxon>Streptophyta</taxon>
        <taxon>Embryophyta</taxon>
        <taxon>Tracheophyta</taxon>
        <taxon>Spermatophyta</taxon>
        <taxon>Magnoliopsida</taxon>
        <taxon>eudicotyledons</taxon>
        <taxon>Gunneridae</taxon>
        <taxon>Pentapetalae</taxon>
        <taxon>rosids</taxon>
        <taxon>malvids</taxon>
        <taxon>Brassicales</taxon>
        <taxon>Brassicaceae</taxon>
        <taxon>Brassiceae</taxon>
        <taxon>Brassica</taxon>
    </lineage>
</organism>
<feature type="compositionally biased region" description="Basic and acidic residues" evidence="1">
    <location>
        <begin position="294"/>
        <end position="303"/>
    </location>
</feature>
<evidence type="ECO:0000313" key="3">
    <source>
        <dbReference type="EMBL" id="KAG2305123.1"/>
    </source>
</evidence>
<dbReference type="OrthoDB" id="1737333at2759"/>
<dbReference type="PANTHER" id="PTHR31286:SF132">
    <property type="entry name" value="DUF4283 DOMAIN-CONTAINING PROTEIN"/>
    <property type="match status" value="1"/>
</dbReference>
<evidence type="ECO:0000259" key="2">
    <source>
        <dbReference type="Pfam" id="PF14392"/>
    </source>
</evidence>
<evidence type="ECO:0000313" key="4">
    <source>
        <dbReference type="Proteomes" id="UP000886595"/>
    </source>
</evidence>
<comment type="caution">
    <text evidence="3">The sequence shown here is derived from an EMBL/GenBank/DDBJ whole genome shotgun (WGS) entry which is preliminary data.</text>
</comment>
<feature type="compositionally biased region" description="Low complexity" evidence="1">
    <location>
        <begin position="612"/>
        <end position="636"/>
    </location>
</feature>
<feature type="region of interest" description="Disordered" evidence="1">
    <location>
        <begin position="219"/>
        <end position="309"/>
    </location>
</feature>
<accession>A0A8X7SD70</accession>
<keyword evidence="4" id="KW-1185">Reference proteome</keyword>
<feature type="compositionally biased region" description="Low complexity" evidence="1">
    <location>
        <begin position="587"/>
        <end position="603"/>
    </location>
</feature>
<dbReference type="InterPro" id="IPR025836">
    <property type="entry name" value="Zn_knuckle_CX2CX4HX4C"/>
</dbReference>
<proteinExistence type="predicted"/>
<dbReference type="AlphaFoldDB" id="A0A8X7SD70"/>
<protein>
    <recommendedName>
        <fullName evidence="2">Zinc knuckle CX2CX4HX4C domain-containing protein</fullName>
    </recommendedName>
</protein>
<dbReference type="EMBL" id="JAAMPC010000007">
    <property type="protein sequence ID" value="KAG2305123.1"/>
    <property type="molecule type" value="Genomic_DNA"/>
</dbReference>
<dbReference type="Proteomes" id="UP000886595">
    <property type="component" value="Unassembled WGS sequence"/>
</dbReference>
<dbReference type="PANTHER" id="PTHR31286">
    <property type="entry name" value="GLYCINE-RICH CELL WALL STRUCTURAL PROTEIN 1.8-LIKE"/>
    <property type="match status" value="1"/>
</dbReference>
<sequence>MANLRDLAPTQGNQNHGASSSQIKRRLDVEEDAIIKLPACDLKAAAERFKLTLIGRVFQLKSRSIDALINLLPKPRIWNVEGRVRGTNLGNGRFQFDFDTEEDLQMWSFAIERWEPFTRENFPNTIPFWITVTVVPVHFWNDGTFTEIANALGTKMVLDSKRPKMQVAINVYNPLQFERRVDFPNGDTGRVRLVYDGLHRYCFNCNFISHDENSCPMLSLKRPRSPQFDGSECPSHPPSSWSDDWREEKRQHNLQQERKGVSYSGRRDQNRPLRDSYPRSSGRSPQRHTNVWNRIEDAPRSHDSGVMPRTKYNTSYRSRDGKMHGKHGAPVMIAWRPPSRYETQGLLTNATSESRMDSQRTISENMDAHELREIPRSPRQEIPQEDADMERRRLKGKSIATGTPTSKEKNHPGEYYADILAPLTIKEPTTTLPAPSVRPPPPTPLVAPRLVKGTEIMDMDLEMEKIDRVELDAMVITDADMVNLEKSVNEFENLEMDDELIDNDDRLGDSPDVNAEQIEALTQLSPAHAEWNDGQLGEEDRESAKKRSATQGISPHAKDQQMTAPTPSTSINHKAKMNAVRNRNSPKTKQGAGKSKSSAPSSRKFPRTEVYPSAISRKSSSVSGSVVSQKPPSKRI</sequence>
<name>A0A8X7SD70_BRACI</name>
<gene>
    <name evidence="3" type="ORF">Bca52824_033774</name>
</gene>
<dbReference type="Pfam" id="PF14392">
    <property type="entry name" value="zf-CCHC_4"/>
    <property type="match status" value="1"/>
</dbReference>
<reference evidence="3 4" key="1">
    <citation type="submission" date="2020-02" db="EMBL/GenBank/DDBJ databases">
        <authorList>
            <person name="Ma Q."/>
            <person name="Huang Y."/>
            <person name="Song X."/>
            <person name="Pei D."/>
        </authorList>
    </citation>
    <scope>NUCLEOTIDE SEQUENCE [LARGE SCALE GENOMIC DNA]</scope>
    <source>
        <strain evidence="3">Sxm20200214</strain>
        <tissue evidence="3">Leaf</tissue>
    </source>
</reference>
<evidence type="ECO:0000256" key="1">
    <source>
        <dbReference type="SAM" id="MobiDB-lite"/>
    </source>
</evidence>
<feature type="compositionally biased region" description="Basic and acidic residues" evidence="1">
    <location>
        <begin position="243"/>
        <end position="277"/>
    </location>
</feature>
<feature type="region of interest" description="Disordered" evidence="1">
    <location>
        <begin position="1"/>
        <end position="23"/>
    </location>
</feature>
<feature type="compositionally biased region" description="Polar residues" evidence="1">
    <location>
        <begin position="10"/>
        <end position="22"/>
    </location>
</feature>
<feature type="domain" description="Zinc knuckle CX2CX4HX4C" evidence="2">
    <location>
        <begin position="171"/>
        <end position="216"/>
    </location>
</feature>
<dbReference type="InterPro" id="IPR040256">
    <property type="entry name" value="At4g02000-like"/>
</dbReference>
<feature type="compositionally biased region" description="Polar residues" evidence="1">
    <location>
        <begin position="560"/>
        <end position="572"/>
    </location>
</feature>
<feature type="compositionally biased region" description="Polar residues" evidence="1">
    <location>
        <begin position="278"/>
        <end position="292"/>
    </location>
</feature>
<feature type="region of interest" description="Disordered" evidence="1">
    <location>
        <begin position="524"/>
        <end position="636"/>
    </location>
</feature>